<evidence type="ECO:0000313" key="2">
    <source>
        <dbReference type="EMBL" id="MBC6112168.1"/>
    </source>
</evidence>
<evidence type="ECO:0000313" key="3">
    <source>
        <dbReference type="Proteomes" id="UP000652755"/>
    </source>
</evidence>
<dbReference type="RefSeq" id="WP_187072596.1">
    <property type="nucleotide sequence ID" value="NZ_JACRYL010000017.1"/>
</dbReference>
<gene>
    <name evidence="2" type="ORF">H7U22_17230</name>
</gene>
<dbReference type="PANTHER" id="PTHR22916">
    <property type="entry name" value="GLYCOSYLTRANSFERASE"/>
    <property type="match status" value="1"/>
</dbReference>
<dbReference type="Gene3D" id="3.90.550.10">
    <property type="entry name" value="Spore Coat Polysaccharide Biosynthesis Protein SpsA, Chain A"/>
    <property type="match status" value="1"/>
</dbReference>
<feature type="domain" description="Glycosyltransferase 2-like" evidence="1">
    <location>
        <begin position="6"/>
        <end position="130"/>
    </location>
</feature>
<dbReference type="InterPro" id="IPR029044">
    <property type="entry name" value="Nucleotide-diphossugar_trans"/>
</dbReference>
<dbReference type="SUPFAM" id="SSF53448">
    <property type="entry name" value="Nucleotide-diphospho-sugar transferases"/>
    <property type="match status" value="1"/>
</dbReference>
<organism evidence="2 3">
    <name type="scientific">Pedobacter fastidiosus</name>
    <dbReference type="NCBI Taxonomy" id="2765361"/>
    <lineage>
        <taxon>Bacteria</taxon>
        <taxon>Pseudomonadati</taxon>
        <taxon>Bacteroidota</taxon>
        <taxon>Sphingobacteriia</taxon>
        <taxon>Sphingobacteriales</taxon>
        <taxon>Sphingobacteriaceae</taxon>
        <taxon>Pedobacter</taxon>
    </lineage>
</organism>
<dbReference type="Pfam" id="PF00535">
    <property type="entry name" value="Glycos_transf_2"/>
    <property type="match status" value="1"/>
</dbReference>
<dbReference type="EMBL" id="JACRYL010000017">
    <property type="protein sequence ID" value="MBC6112168.1"/>
    <property type="molecule type" value="Genomic_DNA"/>
</dbReference>
<reference evidence="2 3" key="1">
    <citation type="submission" date="2020-08" db="EMBL/GenBank/DDBJ databases">
        <authorList>
            <person name="Sun Q."/>
            <person name="Inoue M."/>
        </authorList>
    </citation>
    <scope>NUCLEOTIDE SEQUENCE [LARGE SCALE GENOMIC DNA]</scope>
    <source>
        <strain evidence="2 3">CCM 8938</strain>
    </source>
</reference>
<dbReference type="Proteomes" id="UP000652755">
    <property type="component" value="Unassembled WGS sequence"/>
</dbReference>
<dbReference type="CDD" id="cd00761">
    <property type="entry name" value="Glyco_tranf_GTA_type"/>
    <property type="match status" value="1"/>
</dbReference>
<sequence length="312" mass="35651">MKRIAICIPAYNAEAYLPRLLKSVNEQLIPFDEVLVYDDASTDSTRNIALQFKASVITGDFNIGCSAGKNILLSKTNCDYLHFHDADDELLPRFTSLAHQWIKKSECPDVILFDFEWREQDTGQLIGKSDFDNSKLKKDPIRYTILNQVNPFCGLYNVAKLKAVGGYDVDPKILYNEDVAFHCKLAIAGFSFGSEKEISIINWRITSSMSASNQLKCAQAHYEVMKINAHRLNHSYQKEIAYKLWHNATSLASMSDWETSDKAVKLATTLSGRYPDHESFLIKLFCIINPYFGIYLREQLIRILKPELRTKN</sequence>
<evidence type="ECO:0000259" key="1">
    <source>
        <dbReference type="Pfam" id="PF00535"/>
    </source>
</evidence>
<name>A0ABR7KVW6_9SPHI</name>
<dbReference type="InterPro" id="IPR001173">
    <property type="entry name" value="Glyco_trans_2-like"/>
</dbReference>
<keyword evidence="3" id="KW-1185">Reference proteome</keyword>
<accession>A0ABR7KVW6</accession>
<protein>
    <submittedName>
        <fullName evidence="2">Glycosyltransferase family 2 protein</fullName>
    </submittedName>
</protein>
<proteinExistence type="predicted"/>
<comment type="caution">
    <text evidence="2">The sequence shown here is derived from an EMBL/GenBank/DDBJ whole genome shotgun (WGS) entry which is preliminary data.</text>
</comment>